<feature type="transmembrane region" description="Helical" evidence="2">
    <location>
        <begin position="35"/>
        <end position="53"/>
    </location>
</feature>
<evidence type="ECO:0000313" key="4">
    <source>
        <dbReference type="Proteomes" id="UP000813462"/>
    </source>
</evidence>
<dbReference type="AlphaFoldDB" id="A0A978V359"/>
<keyword evidence="2" id="KW-0812">Transmembrane</keyword>
<dbReference type="Proteomes" id="UP000813462">
    <property type="component" value="Unassembled WGS sequence"/>
</dbReference>
<reference evidence="3" key="1">
    <citation type="journal article" date="2021" name="Front. Plant Sci.">
        <title>Chromosome-Scale Genome Assembly for Chinese Sour Jujube and Insights Into Its Genome Evolution and Domestication Signature.</title>
        <authorList>
            <person name="Shen L.-Y."/>
            <person name="Luo H."/>
            <person name="Wang X.-L."/>
            <person name="Wang X.-M."/>
            <person name="Qiu X.-J."/>
            <person name="Liu H."/>
            <person name="Zhou S.-S."/>
            <person name="Jia K.-H."/>
            <person name="Nie S."/>
            <person name="Bao Y.-T."/>
            <person name="Zhang R.-G."/>
            <person name="Yun Q.-Z."/>
            <person name="Chai Y.-H."/>
            <person name="Lu J.-Y."/>
            <person name="Li Y."/>
            <person name="Zhao S.-W."/>
            <person name="Mao J.-F."/>
            <person name="Jia S.-G."/>
            <person name="Mao Y.-M."/>
        </authorList>
    </citation>
    <scope>NUCLEOTIDE SEQUENCE</scope>
    <source>
        <strain evidence="3">AT0</strain>
        <tissue evidence="3">Leaf</tissue>
    </source>
</reference>
<feature type="transmembrane region" description="Helical" evidence="2">
    <location>
        <begin position="6"/>
        <end position="23"/>
    </location>
</feature>
<gene>
    <name evidence="3" type="ORF">FEM48_Zijuj07G0069800</name>
</gene>
<evidence type="ECO:0000256" key="1">
    <source>
        <dbReference type="SAM" id="MobiDB-lite"/>
    </source>
</evidence>
<comment type="caution">
    <text evidence="3">The sequence shown here is derived from an EMBL/GenBank/DDBJ whole genome shotgun (WGS) entry which is preliminary data.</text>
</comment>
<evidence type="ECO:0000256" key="2">
    <source>
        <dbReference type="SAM" id="Phobius"/>
    </source>
</evidence>
<evidence type="ECO:0000313" key="3">
    <source>
        <dbReference type="EMBL" id="KAH7521792.1"/>
    </source>
</evidence>
<feature type="region of interest" description="Disordered" evidence="1">
    <location>
        <begin position="59"/>
        <end position="109"/>
    </location>
</feature>
<name>A0A978V359_ZIZJJ</name>
<protein>
    <submittedName>
        <fullName evidence="3">Uncharacterized protein</fullName>
    </submittedName>
</protein>
<proteinExistence type="predicted"/>
<keyword evidence="2" id="KW-1133">Transmembrane helix</keyword>
<feature type="compositionally biased region" description="Low complexity" evidence="1">
    <location>
        <begin position="60"/>
        <end position="74"/>
    </location>
</feature>
<accession>A0A978V359</accession>
<dbReference type="EMBL" id="JAEACU010000007">
    <property type="protein sequence ID" value="KAH7521792.1"/>
    <property type="molecule type" value="Genomic_DNA"/>
</dbReference>
<keyword evidence="2" id="KW-0472">Membrane</keyword>
<sequence>MDIDLLWITGGWVTLFVSNNFMAKLSFFEATTKSQATLLLFLVLLLVVPVLFARPHTELSKSSMANSSSSSSSSMKFHPKEPANGNITHQHLGASAHEVPSGPNPDSNK</sequence>
<organism evidence="3 4">
    <name type="scientific">Ziziphus jujuba var. spinosa</name>
    <dbReference type="NCBI Taxonomy" id="714518"/>
    <lineage>
        <taxon>Eukaryota</taxon>
        <taxon>Viridiplantae</taxon>
        <taxon>Streptophyta</taxon>
        <taxon>Embryophyta</taxon>
        <taxon>Tracheophyta</taxon>
        <taxon>Spermatophyta</taxon>
        <taxon>Magnoliopsida</taxon>
        <taxon>eudicotyledons</taxon>
        <taxon>Gunneridae</taxon>
        <taxon>Pentapetalae</taxon>
        <taxon>rosids</taxon>
        <taxon>fabids</taxon>
        <taxon>Rosales</taxon>
        <taxon>Rhamnaceae</taxon>
        <taxon>Paliureae</taxon>
        <taxon>Ziziphus</taxon>
    </lineage>
</organism>